<organism evidence="5 6">
    <name type="scientific">Glaciecola nitratireducens (strain JCM 12485 / KCTC 12276 / FR1064)</name>
    <dbReference type="NCBI Taxonomy" id="1085623"/>
    <lineage>
        <taxon>Bacteria</taxon>
        <taxon>Pseudomonadati</taxon>
        <taxon>Pseudomonadota</taxon>
        <taxon>Gammaproteobacteria</taxon>
        <taxon>Alteromonadales</taxon>
        <taxon>Alteromonadaceae</taxon>
        <taxon>Brumicola</taxon>
    </lineage>
</organism>
<comment type="similarity">
    <text evidence="1">Belongs to the FAD-binding oxidoreductase/transferase type 4 family.</text>
</comment>
<dbReference type="KEGG" id="gni:GNIT_2517"/>
<dbReference type="InterPro" id="IPR016166">
    <property type="entry name" value="FAD-bd_PCMH"/>
</dbReference>
<dbReference type="GO" id="GO:1903457">
    <property type="term" value="P:lactate catabolic process"/>
    <property type="evidence" value="ECO:0007669"/>
    <property type="project" value="TreeGrafter"/>
</dbReference>
<dbReference type="SUPFAM" id="SSF55103">
    <property type="entry name" value="FAD-linked oxidases, C-terminal domain"/>
    <property type="match status" value="1"/>
</dbReference>
<dbReference type="InterPro" id="IPR016167">
    <property type="entry name" value="FAD-bd_PCMH_sub1"/>
</dbReference>
<dbReference type="GO" id="GO:0004458">
    <property type="term" value="F:D-lactate dehydrogenase (cytochrome) activity"/>
    <property type="evidence" value="ECO:0007669"/>
    <property type="project" value="TreeGrafter"/>
</dbReference>
<dbReference type="Gene3D" id="3.40.462.10">
    <property type="entry name" value="FAD-linked oxidases, C-terminal domain"/>
    <property type="match status" value="1"/>
</dbReference>
<dbReference type="InterPro" id="IPR016164">
    <property type="entry name" value="FAD-linked_Oxase-like_C"/>
</dbReference>
<dbReference type="EMBL" id="CP003060">
    <property type="protein sequence ID" value="AEP30614.1"/>
    <property type="molecule type" value="Genomic_DNA"/>
</dbReference>
<dbReference type="eggNOG" id="COG0277">
    <property type="taxonomic scope" value="Bacteria"/>
</dbReference>
<keyword evidence="3" id="KW-0274">FAD</keyword>
<dbReference type="PANTHER" id="PTHR11748:SF111">
    <property type="entry name" value="D-LACTATE DEHYDROGENASE, MITOCHONDRIAL-RELATED"/>
    <property type="match status" value="1"/>
</dbReference>
<dbReference type="GO" id="GO:0008720">
    <property type="term" value="F:D-lactate dehydrogenase (NAD+) activity"/>
    <property type="evidence" value="ECO:0007669"/>
    <property type="project" value="TreeGrafter"/>
</dbReference>
<dbReference type="PANTHER" id="PTHR11748">
    <property type="entry name" value="D-LACTATE DEHYDROGENASE"/>
    <property type="match status" value="1"/>
</dbReference>
<name>G4QM43_GLANF</name>
<evidence type="ECO:0000313" key="6">
    <source>
        <dbReference type="Proteomes" id="UP000009282"/>
    </source>
</evidence>
<sequence length="545" mass="60603">MSDITKLLANLVSQDDFTSVVINSAEASELYLKGTEGLERTIFGAIKIKRSEDIPLVFAAVNQLQDSERLTLYPISTGNNWGYGTSLPNQSNKAVILDLSALTKITVVNAELGHIAVEPGVTQGSLADFFADNNLPFMVPVTGAGPSVSILGNALERGYGITPHQDHFGALNDLKAYLPNGEHYLSPLSELLAKANADEFGVNTSYKWNVGPYLDGLFTQSGLGVVYEVTIRVKRITESFDSFYINYQNDEDITHAYDFIRETLERYDGIVGSINLMDKRRLISMLSKNPNLITSSLLSPKQISQISNKKSIPAWTVVGTIYGDTDIVKAVKKKVKLLAKLHATKVIFSNDLLVKTGKTVFNKLPKFVFPSVHKQLDSLASGVEIMQGKPNTIALTLAYWRNKLTRPEDSESLDPAKDDCGLLWYAPLIPMNKNKLIEYVAHVRDICRRYGIDSMITFTNLKHDLIDSTVPILFNKSDAKQTDLAQRCLAELVEKGLARGYVPYRLNIEQQQLLFTDTVSAQRLMQGMYTHTDPNRILQPGRYGK</sequence>
<dbReference type="InterPro" id="IPR036318">
    <property type="entry name" value="FAD-bd_PCMH-like_sf"/>
</dbReference>
<dbReference type="SUPFAM" id="SSF56176">
    <property type="entry name" value="FAD-binding/transporter-associated domain-like"/>
    <property type="match status" value="1"/>
</dbReference>
<evidence type="ECO:0000259" key="4">
    <source>
        <dbReference type="PROSITE" id="PS51387"/>
    </source>
</evidence>
<dbReference type="STRING" id="1085623.GNIT_2517"/>
<keyword evidence="2" id="KW-0285">Flavoprotein</keyword>
<feature type="domain" description="FAD-binding PCMH-type" evidence="4">
    <location>
        <begin position="41"/>
        <end position="236"/>
    </location>
</feature>
<dbReference type="InterPro" id="IPR016170">
    <property type="entry name" value="Cytok_DH_C_sf"/>
</dbReference>
<dbReference type="Proteomes" id="UP000009282">
    <property type="component" value="Chromosome"/>
</dbReference>
<accession>G4QM43</accession>
<reference evidence="5 6" key="1">
    <citation type="journal article" date="2011" name="J. Bacteriol.">
        <title>Complete genome sequence of seawater bacterium Glaciecola nitratireducens FR1064T.</title>
        <authorList>
            <person name="Bian F."/>
            <person name="Qin Q.L."/>
            <person name="Xie B.B."/>
            <person name="Shu Y.L."/>
            <person name="Zhang X.Y."/>
            <person name="Yu Y."/>
            <person name="Chen B."/>
            <person name="Chen X.L."/>
            <person name="Zhou B.C."/>
            <person name="Zhang Y.Z."/>
        </authorList>
    </citation>
    <scope>NUCLEOTIDE SEQUENCE [LARGE SCALE GENOMIC DNA]</scope>
    <source>
        <strain evidence="6">JCM 12485 / KCTC 12276 / FR1064</strain>
    </source>
</reference>
<evidence type="ECO:0000256" key="2">
    <source>
        <dbReference type="ARBA" id="ARBA00022630"/>
    </source>
</evidence>
<dbReference type="GO" id="GO:0071949">
    <property type="term" value="F:FAD binding"/>
    <property type="evidence" value="ECO:0007669"/>
    <property type="project" value="InterPro"/>
</dbReference>
<dbReference type="Pfam" id="PF01565">
    <property type="entry name" value="FAD_binding_4"/>
    <property type="match status" value="1"/>
</dbReference>
<protein>
    <submittedName>
        <fullName evidence="5">FAD-binding protein</fullName>
    </submittedName>
</protein>
<keyword evidence="6" id="KW-1185">Reference proteome</keyword>
<gene>
    <name evidence="5" type="ordered locus">GNIT_2517</name>
</gene>
<dbReference type="Gene3D" id="3.30.43.10">
    <property type="entry name" value="Uridine Diphospho-n-acetylenolpyruvylglucosamine Reductase, domain 2"/>
    <property type="match status" value="1"/>
</dbReference>
<dbReference type="InterPro" id="IPR016169">
    <property type="entry name" value="FAD-bd_PCMH_sub2"/>
</dbReference>
<dbReference type="InterPro" id="IPR006094">
    <property type="entry name" value="Oxid_FAD_bind_N"/>
</dbReference>
<dbReference type="RefSeq" id="WP_014109487.1">
    <property type="nucleotide sequence ID" value="NC_016041.1"/>
</dbReference>
<dbReference type="OrthoDB" id="9811557at2"/>
<evidence type="ECO:0000256" key="1">
    <source>
        <dbReference type="ARBA" id="ARBA00008000"/>
    </source>
</evidence>
<dbReference type="Gene3D" id="3.30.465.10">
    <property type="match status" value="1"/>
</dbReference>
<evidence type="ECO:0000313" key="5">
    <source>
        <dbReference type="EMBL" id="AEP30614.1"/>
    </source>
</evidence>
<evidence type="ECO:0000256" key="3">
    <source>
        <dbReference type="ARBA" id="ARBA00022827"/>
    </source>
</evidence>
<dbReference type="PROSITE" id="PS51387">
    <property type="entry name" value="FAD_PCMH"/>
    <property type="match status" value="1"/>
</dbReference>
<proteinExistence type="inferred from homology"/>
<dbReference type="HOGENOM" id="CLU_024402_1_0_6"/>
<dbReference type="AlphaFoldDB" id="G4QM43"/>